<feature type="compositionally biased region" description="Basic and acidic residues" evidence="7">
    <location>
        <begin position="1248"/>
        <end position="1260"/>
    </location>
</feature>
<feature type="compositionally biased region" description="Basic and acidic residues" evidence="7">
    <location>
        <begin position="2350"/>
        <end position="2360"/>
    </location>
</feature>
<feature type="compositionally biased region" description="Low complexity" evidence="7">
    <location>
        <begin position="1494"/>
        <end position="1506"/>
    </location>
</feature>
<evidence type="ECO:0000256" key="2">
    <source>
        <dbReference type="ARBA" id="ARBA00004574"/>
    </source>
</evidence>
<feature type="compositionally biased region" description="Basic and acidic residues" evidence="7">
    <location>
        <begin position="2252"/>
        <end position="2262"/>
    </location>
</feature>
<feature type="region of interest" description="Disordered" evidence="7">
    <location>
        <begin position="1424"/>
        <end position="1519"/>
    </location>
</feature>
<feature type="compositionally biased region" description="Low complexity" evidence="7">
    <location>
        <begin position="2872"/>
        <end position="2888"/>
    </location>
</feature>
<dbReference type="SUPFAM" id="SSF48371">
    <property type="entry name" value="ARM repeat"/>
    <property type="match status" value="1"/>
</dbReference>
<feature type="compositionally biased region" description="Basic and acidic residues" evidence="7">
    <location>
        <begin position="1631"/>
        <end position="1647"/>
    </location>
</feature>
<feature type="compositionally biased region" description="Polar residues" evidence="7">
    <location>
        <begin position="2782"/>
        <end position="2799"/>
    </location>
</feature>
<keyword evidence="6" id="KW-0131">Cell cycle</keyword>
<dbReference type="CDD" id="cd14267">
    <property type="entry name" value="Rif1_CTD_C-II_like"/>
    <property type="match status" value="1"/>
</dbReference>
<keyword evidence="10" id="KW-1185">Reference proteome</keyword>
<dbReference type="KEGG" id="spu:582696"/>
<dbReference type="InParanoid" id="A0A7M7P536"/>
<feature type="compositionally biased region" description="Polar residues" evidence="7">
    <location>
        <begin position="2889"/>
        <end position="2900"/>
    </location>
</feature>
<feature type="domain" description="Telomere-associated protein Rif1 N-terminal" evidence="8">
    <location>
        <begin position="35"/>
        <end position="343"/>
    </location>
</feature>
<dbReference type="Proteomes" id="UP000007110">
    <property type="component" value="Unassembled WGS sequence"/>
</dbReference>
<reference evidence="9" key="2">
    <citation type="submission" date="2021-01" db="UniProtKB">
        <authorList>
            <consortium name="EnsemblMetazoa"/>
        </authorList>
    </citation>
    <scope>IDENTIFICATION</scope>
</reference>
<dbReference type="PANTHER" id="PTHR22928">
    <property type="entry name" value="TELOMERE-ASSOCIATED PROTEIN RIF1"/>
    <property type="match status" value="1"/>
</dbReference>
<evidence type="ECO:0000259" key="8">
    <source>
        <dbReference type="Pfam" id="PF12231"/>
    </source>
</evidence>
<evidence type="ECO:0000256" key="4">
    <source>
        <dbReference type="ARBA" id="ARBA00022895"/>
    </source>
</evidence>
<keyword evidence="5" id="KW-0539">Nucleus</keyword>
<feature type="region of interest" description="Disordered" evidence="7">
    <location>
        <begin position="2979"/>
        <end position="3045"/>
    </location>
</feature>
<feature type="compositionally biased region" description="Basic and acidic residues" evidence="7">
    <location>
        <begin position="1667"/>
        <end position="1677"/>
    </location>
</feature>
<dbReference type="GeneID" id="582696"/>
<feature type="compositionally biased region" description="Basic and acidic residues" evidence="7">
    <location>
        <begin position="2416"/>
        <end position="2428"/>
    </location>
</feature>
<feature type="compositionally biased region" description="Basic and acidic residues" evidence="7">
    <location>
        <begin position="1878"/>
        <end position="1916"/>
    </location>
</feature>
<feature type="region of interest" description="Disordered" evidence="7">
    <location>
        <begin position="2391"/>
        <end position="2580"/>
    </location>
</feature>
<feature type="compositionally biased region" description="Basic and acidic residues" evidence="7">
    <location>
        <begin position="2570"/>
        <end position="2580"/>
    </location>
</feature>
<feature type="compositionally biased region" description="Basic and acidic residues" evidence="7">
    <location>
        <begin position="2491"/>
        <end position="2524"/>
    </location>
</feature>
<feature type="compositionally biased region" description="Polar residues" evidence="7">
    <location>
        <begin position="1685"/>
        <end position="1700"/>
    </location>
</feature>
<protein>
    <recommendedName>
        <fullName evidence="8">Telomere-associated protein Rif1 N-terminal domain-containing protein</fullName>
    </recommendedName>
</protein>
<feature type="region of interest" description="Disordered" evidence="7">
    <location>
        <begin position="1555"/>
        <end position="2029"/>
    </location>
</feature>
<evidence type="ECO:0000256" key="5">
    <source>
        <dbReference type="ARBA" id="ARBA00023242"/>
    </source>
</evidence>
<dbReference type="OrthoDB" id="5399929at2759"/>
<feature type="region of interest" description="Disordered" evidence="7">
    <location>
        <begin position="1141"/>
        <end position="1267"/>
    </location>
</feature>
<accession>A0A7M7P536</accession>
<feature type="compositionally biased region" description="Low complexity" evidence="7">
    <location>
        <begin position="1141"/>
        <end position="1154"/>
    </location>
</feature>
<feature type="compositionally biased region" description="Basic and acidic residues" evidence="7">
    <location>
        <begin position="2747"/>
        <end position="2758"/>
    </location>
</feature>
<evidence type="ECO:0000313" key="9">
    <source>
        <dbReference type="EnsemblMetazoa" id="XP_030846151"/>
    </source>
</evidence>
<feature type="compositionally biased region" description="Basic and acidic residues" evidence="7">
    <location>
        <begin position="1186"/>
        <end position="1195"/>
    </location>
</feature>
<feature type="region of interest" description="Disordered" evidence="7">
    <location>
        <begin position="1314"/>
        <end position="1391"/>
    </location>
</feature>
<feature type="compositionally biased region" description="Acidic residues" evidence="7">
    <location>
        <begin position="2525"/>
        <end position="2559"/>
    </location>
</feature>
<feature type="compositionally biased region" description="Basic residues" evidence="7">
    <location>
        <begin position="2263"/>
        <end position="2272"/>
    </location>
</feature>
<feature type="compositionally biased region" description="Polar residues" evidence="7">
    <location>
        <begin position="1605"/>
        <end position="1616"/>
    </location>
</feature>
<feature type="compositionally biased region" description="Polar residues" evidence="7">
    <location>
        <begin position="1922"/>
        <end position="1946"/>
    </location>
</feature>
<feature type="compositionally biased region" description="Low complexity" evidence="7">
    <location>
        <begin position="2202"/>
        <end position="2213"/>
    </location>
</feature>
<feature type="compositionally biased region" description="Basic and acidic residues" evidence="7">
    <location>
        <begin position="2293"/>
        <end position="2315"/>
    </location>
</feature>
<feature type="compositionally biased region" description="Basic and acidic residues" evidence="7">
    <location>
        <begin position="1578"/>
        <end position="1597"/>
    </location>
</feature>
<reference evidence="10" key="1">
    <citation type="submission" date="2015-02" db="EMBL/GenBank/DDBJ databases">
        <title>Genome sequencing for Strongylocentrotus purpuratus.</title>
        <authorList>
            <person name="Murali S."/>
            <person name="Liu Y."/>
            <person name="Vee V."/>
            <person name="English A."/>
            <person name="Wang M."/>
            <person name="Skinner E."/>
            <person name="Han Y."/>
            <person name="Muzny D.M."/>
            <person name="Worley K.C."/>
            <person name="Gibbs R.A."/>
        </authorList>
    </citation>
    <scope>NUCLEOTIDE SEQUENCE</scope>
</reference>
<dbReference type="GO" id="GO:0000723">
    <property type="term" value="P:telomere maintenance"/>
    <property type="evidence" value="ECO:0000318"/>
    <property type="project" value="GO_Central"/>
</dbReference>
<name>A0A7M7P536_STRPU</name>
<sequence length="3099" mass="340148">MMVTAAMDVGEEVSSFQTVMSKLQGKQDGGASEGGASEDRAGAYDAISNWFKENDAAKVKDSENLDVSVLVRQFSTDVMSEDATLVQAALPAMGFCLNQAGILRAFTDEHCSLVVKALCNCLLKTDDKSLCTRALWCLAKQNIKPEIIKEEIHTILCSVEKAVQGEGSAKSMTVQHESINVIIRLQEQLPEAMSLHAARWGKLLLPNLVHTAPRIRDRAVHATHLGLVAMVQARAELAGPLIADLKSTLLTEMIKLFRARNELLMLKVWTYYVTILGKSLHKGGSLINSLLTVIELGFKNPQPEVKKAAYKSWQALIDNFSLDLDVLSNAKRLKLLMQPFLATSIRFESVVHVKLDTWWRLVSSLGTRLPSTFPVVCAPLLQCTLGPIRTGAAGVVTPSKGGVTAPPFLQGFSTPQARTAMLPAASPITPRLNLSLNSSGAQQTFSSVQLRGVRMLAAIMGIQQPPRDASESIDVLPQRILSSPSVFSKVAPCLVPFVMDVLFLQDETIGDLPLRIFNEFVEQVKGVVEGSSKRDSVDVFTLFVEHLTTLINSNQLPPSTVLKLLDSVSQLPKKVLSSSSYHTGSAGVMHGTPALFLTSLLFNQTTVVSKPEERFFSILMRLVECGMASPGTFLGFSQSVIAIVDKVSDSVTDKDALWRMWSALAGPLLQHIAQTNEVNQGDSLEHDFSAVIACLQFPIQRLLTDDLSQPTVKTLLKLWSELYEAFARSASRVSIAEANQCCEDISSKLMTQMDGAALEKWCYVDAVGQICQVITRNLDLSHYTVTTPGSPRHPGKRPKVKSRYQGNLTSLVKLVAHVTEACADLCKKQTTPFSPSLSQTDVLHWFSAAQSLIGAMSDCCRVGLPSYLHGILINWSKPLGHFMHFVASPNIAKKDYLSAIDDKLERLWIDLTTTVQNRYSSGFDSAFLHVMAPALEAAFTYKKRSLRNYTLIFWTATFGNQDSLQYPEILKPCLAKMKTIGEIPLPGWTETEGVCGETPVIPETEDPDDVIAPPALPAIPNFGAPSPQKMHGSFLHRLDDAKKLLAASSPVKGQMTSPGRGRRIQTYSPGSAKRKQFASPMAMDAAKRRLHVDEDKNTAFVVISSEPKKKRVLTEHQKEVMRTKRVSLALYNGLDQSQDTQAFTQTQSQSQASSPVPTPEVEDLPDDAKKFNFSEITGQKSTAGEEIQKEKKAEEEMKETEEEDSVVVLPSSQEKTQKPARRIVTFFEPVKKSSSPIKDSGQMLMEDGIDHHGNNTKDVDADGSNGETWSDAVQELQSDCEKESSVVIVDDTCPDVSQGELGLLSGADVDKDAEGMEEEGGEFVVPETQEESVKEPGDSYVSNTVMPVVVGESPVKDKVIPESYVESPSKDDNPSIAQEESPSRDVLDAEDLMDVLPDGRFQKVISTPVIKLQKLSQREIELYSPRAARYSQEDTQEQSPFKKPQDYELAGGSDASSPKMQSPGQSSPAGTPRLRRYRSDEIHNRKGTPKSARRSNSVSEVSSPKSKVSHTKKATDLNILQASQQDLADLAERYELDGIAPLGDDLDQSIEECLANLDKQDGETDDDLPSVDYGQTQKSDEVMPDSERMEDHSVDREVPDEDVLCSQQELFSSTMDETGMDETVIEVMPHSVEEVPERDVVETEKSAEVSSQKSTRRRSGRSRKSQSSKEEVARSQEENEEETSQDSTCADSDNVEQVTTRRGRSKLSQNSENERNESQEKSSIAEVKNTARRRGKPRKTEDVGEESQASESGEKETEEIKRKRSRPQKTCDRDEDSQLEEAEEGKKSEKTRGRPGKEDEKISSLDKNDQETDSEVLGTPTKRGRSRKFEGNEGGSQKQDLGSQEELTTIGRKRRRQRKSDVFKDQKASSQEDQLEVSEGKNEDASERLAADADLSHEKQQDEKMVQKECENKVLPEVEMTAPNSVTEPEANSSSEDLFGTQSETLPKTGDDTTDPQLNDCVSSDDDDVPLVQIKASLQSKADKEFKPSETNDAGNSSEDSEVDFPIMTPSNREDKVSPTTETPPRDQLADVLTRLKEKDTPKHDLSALKEEEVLTVTRSGRKCRPSIKIRCAKDILRKALMSPDGRHKLSKAKAAGALKSPTRISPKALRSMAQKLAMKETSPIIGKKKHKHRSHSPEKKDALGAEEAGLKAGTNLPNEDVSTYAISPKSLKALAEKVAQDLSPERILSPPKVRSARRSRPLSPKTSSLSSSQILRNARSGKSSKRSKSPVSKRLRSKRLLLSPGPIQTREGTKLSRMEIKKRNKTQKATKGHLEQPQEEKNSIDDIVGGEQPKEGADHEADEKVSKQAEEVIVIKDTMSQEMDEDSTQVEEERFEGGLVKGTDQTSETEIKDNEKDGNECITNVDASLDAVDEDGDIEMKDLEQMMSQDHEVPKVDEVILQQPQPQEAEDVAEFENKIGEQSKDTEIPAAQDITSSEEHLSEPVPVEQDLKKDFPEKDDDGIKQNDAGWMKTRSKRSSQRLTFGEEGDSVERSSEKESSALREVDKLEDVQVKEDESDKSESDGDEDSDDDETSIESEESGEEEEEEKEEQVMEAEGMDGLPKSTDTFVKDGDLEEVKGTPIGVVSSGLDVQDTLDDIINSSQSPLKFLPEEDSVQPEGTTDSSSQRLTFPNLSPPEMDNQASPERLSMACMTLGPPPFRVSPIIPTKFTPRTQGSPEGASMRPRWPNQVDSPEGSIPHMYSPTASPSSGILKRRDMIGSSSPSPSSKSRRVSFADKVFIEPEPLQDHSADPKIPKTADSSLLHGLAQDSSRGRLPMSPLVTTASSKVHNSKYITTPSKSDSSQSSSSSPSSSSSSSSSTLHRLRRKSPHSSRRMKSKPVKSFPKSSSYASKVFNMVNQNQESMKKPKVSSQSTQGSLTQGSPSTQVDSSLEAQGESQGSVYPALAKCSLPVENVLPRLTSSMWSRGLGQLVRARNIRTIGDLSSLSPMQVQSLPIKSPKVGHLKNVLSAFQTEKFPESKGTEVDSLSKAGSSTKDDGSSTPPGRPPGQRSNTEATEEMTSKDPSGSLSPPRSPQPVPGSGLLGRLEGLVSDFKDGALDSLPAAELFRAHQHVNNLTEIIMGALKAKCHSPSMTKDN</sequence>
<feature type="compositionally biased region" description="Polar residues" evidence="7">
    <location>
        <begin position="1454"/>
        <end position="1469"/>
    </location>
</feature>
<feature type="compositionally biased region" description="Basic and acidic residues" evidence="7">
    <location>
        <begin position="1784"/>
        <end position="1810"/>
    </location>
</feature>
<comment type="subcellular location">
    <subcellularLocation>
        <location evidence="2">Chromosome</location>
        <location evidence="2">Telomere</location>
    </subcellularLocation>
    <subcellularLocation>
        <location evidence="1">Nucleus</location>
    </subcellularLocation>
</comment>
<dbReference type="OMA" id="ANQCCED"/>
<feature type="compositionally biased region" description="Low complexity" evidence="7">
    <location>
        <begin position="2800"/>
        <end position="2821"/>
    </location>
</feature>
<feature type="compositionally biased region" description="Polar residues" evidence="7">
    <location>
        <begin position="1835"/>
        <end position="1847"/>
    </location>
</feature>
<dbReference type="InterPro" id="IPR022031">
    <property type="entry name" value="Rif1_N"/>
</dbReference>
<feature type="compositionally biased region" description="Acidic residues" evidence="7">
    <location>
        <begin position="1773"/>
        <end position="1783"/>
    </location>
</feature>
<evidence type="ECO:0000256" key="1">
    <source>
        <dbReference type="ARBA" id="ARBA00004123"/>
    </source>
</evidence>
<feature type="compositionally biased region" description="Polar residues" evidence="7">
    <location>
        <begin position="2619"/>
        <end position="2634"/>
    </location>
</feature>
<feature type="region of interest" description="Disordered" evidence="7">
    <location>
        <begin position="2664"/>
        <end position="2900"/>
    </location>
</feature>
<dbReference type="PANTHER" id="PTHR22928:SF3">
    <property type="entry name" value="TELOMERE-ASSOCIATED PROTEIN RIF1"/>
    <property type="match status" value="1"/>
</dbReference>
<feature type="compositionally biased region" description="Basic residues" evidence="7">
    <location>
        <begin position="1654"/>
        <end position="1666"/>
    </location>
</feature>
<feature type="compositionally biased region" description="Acidic residues" evidence="7">
    <location>
        <begin position="1196"/>
        <end position="1205"/>
    </location>
</feature>
<feature type="region of interest" description="Disordered" evidence="7">
    <location>
        <begin position="1050"/>
        <end position="1078"/>
    </location>
</feature>
<proteinExistence type="predicted"/>
<feature type="compositionally biased region" description="Basic and acidic residues" evidence="7">
    <location>
        <begin position="2450"/>
        <end position="2465"/>
    </location>
</feature>
<feature type="compositionally biased region" description="Basic and acidic residues" evidence="7">
    <location>
        <begin position="1752"/>
        <end position="1761"/>
    </location>
</feature>
<evidence type="ECO:0000256" key="6">
    <source>
        <dbReference type="ARBA" id="ARBA00023306"/>
    </source>
</evidence>
<dbReference type="Pfam" id="PF12231">
    <property type="entry name" value="Rif1_N"/>
    <property type="match status" value="1"/>
</dbReference>
<evidence type="ECO:0000313" key="10">
    <source>
        <dbReference type="Proteomes" id="UP000007110"/>
    </source>
</evidence>
<feature type="region of interest" description="Disordered" evidence="7">
    <location>
        <begin position="2177"/>
        <end position="2374"/>
    </location>
</feature>
<dbReference type="InterPro" id="IPR016024">
    <property type="entry name" value="ARM-type_fold"/>
</dbReference>
<dbReference type="GO" id="GO:0005634">
    <property type="term" value="C:nucleus"/>
    <property type="evidence" value="ECO:0000318"/>
    <property type="project" value="GO_Central"/>
</dbReference>
<feature type="region of interest" description="Disordered" evidence="7">
    <location>
        <begin position="2604"/>
        <end position="2647"/>
    </location>
</feature>
<feature type="compositionally biased region" description="Basic and acidic residues" evidence="7">
    <location>
        <begin position="1981"/>
        <end position="1990"/>
    </location>
</feature>
<evidence type="ECO:0000256" key="7">
    <source>
        <dbReference type="SAM" id="MobiDB-lite"/>
    </source>
</evidence>
<dbReference type="CTD" id="55183"/>
<keyword evidence="3" id="KW-0158">Chromosome</keyword>
<keyword evidence="4" id="KW-0779">Telomere</keyword>
<dbReference type="RefSeq" id="XP_030846151.1">
    <property type="nucleotide sequence ID" value="XM_030990291.1"/>
</dbReference>
<organism evidence="9 10">
    <name type="scientific">Strongylocentrotus purpuratus</name>
    <name type="common">Purple sea urchin</name>
    <dbReference type="NCBI Taxonomy" id="7668"/>
    <lineage>
        <taxon>Eukaryota</taxon>
        <taxon>Metazoa</taxon>
        <taxon>Echinodermata</taxon>
        <taxon>Eleutherozoa</taxon>
        <taxon>Echinozoa</taxon>
        <taxon>Echinoidea</taxon>
        <taxon>Euechinoidea</taxon>
        <taxon>Echinacea</taxon>
        <taxon>Camarodonta</taxon>
        <taxon>Echinidea</taxon>
        <taxon>Strongylocentrotidae</taxon>
        <taxon>Strongylocentrotus</taxon>
    </lineage>
</organism>
<feature type="compositionally biased region" description="Basic and acidic residues" evidence="7">
    <location>
        <begin position="2273"/>
        <end position="2285"/>
    </location>
</feature>
<feature type="compositionally biased region" description="Basic residues" evidence="7">
    <location>
        <begin position="2824"/>
        <end position="2841"/>
    </location>
</feature>
<feature type="region of interest" description="Disordered" evidence="7">
    <location>
        <begin position="2083"/>
        <end position="2162"/>
    </location>
</feature>
<feature type="compositionally biased region" description="Basic residues" evidence="7">
    <location>
        <begin position="2223"/>
        <end position="2240"/>
    </location>
</feature>
<evidence type="ECO:0000256" key="3">
    <source>
        <dbReference type="ARBA" id="ARBA00022454"/>
    </source>
</evidence>
<dbReference type="GO" id="GO:0140445">
    <property type="term" value="C:chromosome, telomeric repeat region"/>
    <property type="evidence" value="ECO:0000318"/>
    <property type="project" value="GO_Central"/>
</dbReference>
<dbReference type="EnsemblMetazoa" id="XM_030990291">
    <property type="protein sequence ID" value="XP_030846151"/>
    <property type="gene ID" value="LOC582696"/>
</dbReference>